<keyword evidence="5 9" id="KW-0560">Oxidoreductase</keyword>
<dbReference type="GO" id="GO:0016705">
    <property type="term" value="F:oxidoreductase activity, acting on paired donors, with incorporation or reduction of molecular oxygen"/>
    <property type="evidence" value="ECO:0007669"/>
    <property type="project" value="InterPro"/>
</dbReference>
<evidence type="ECO:0000256" key="3">
    <source>
        <dbReference type="ARBA" id="ARBA00022617"/>
    </source>
</evidence>
<dbReference type="PANTHER" id="PTHR24292">
    <property type="entry name" value="CYTOCHROME P450"/>
    <property type="match status" value="1"/>
</dbReference>
<protein>
    <submittedName>
        <fullName evidence="12">Cytochrome P450</fullName>
    </submittedName>
</protein>
<dbReference type="AlphaFoldDB" id="A0A0N5CYJ9"/>
<sequence length="494" mass="57841">MIKYWKAWNAISNCGFPIVSGENWFLGNLNITKSCDTHRKLMQLTRKYGPIYGLMQGSHPVVVISDPKIIHEICFKQFHIFHSRIMDPTGSHPDIANEVHQFAARGERWKRIRSLTSKAVSSENLRKFSEIMKDSIERFILDLESEIIISKALDLHARFQRLTFDVITRCCMGRPYSCQHDDPNLKLLLNKFSPLQTFHASFLFTWCIPDLKWIALIYEQLCVRVQSFLHITSDPIISYTSHLREIISRNISDQECSSFLYFMKSVEDEKWKDWMVNADGPCDLSKVKIISKLTRGEIVNQCRFLTSAGFDTTANTATYLVYLLARYPKEQEKLWEEISILDEFTFENVRYLNYLHCAIMETLRLFPHASLLQTRTCTQKCRIGTYTFRDGVGILFDTWTLHYDSKIWGEDVHKFHPDRFLFLHLTEAQRNSWMAFGAGPRQCIGMRFAVLEIKLLICHLMKKFQFHEYQNTNKASFKSLKSNLLPIFMNTLQN</sequence>
<dbReference type="WBParaSite" id="TCLT_0000552601-mRNA-1">
    <property type="protein sequence ID" value="TCLT_0000552601-mRNA-1"/>
    <property type="gene ID" value="TCLT_0000552601"/>
</dbReference>
<dbReference type="SUPFAM" id="SSF48264">
    <property type="entry name" value="Cytochrome P450"/>
    <property type="match status" value="1"/>
</dbReference>
<keyword evidence="6 8" id="KW-0408">Iron</keyword>
<dbReference type="InterPro" id="IPR001128">
    <property type="entry name" value="Cyt_P450"/>
</dbReference>
<dbReference type="GO" id="GO:0004497">
    <property type="term" value="F:monooxygenase activity"/>
    <property type="evidence" value="ECO:0007669"/>
    <property type="project" value="UniProtKB-KW"/>
</dbReference>
<evidence type="ECO:0000256" key="2">
    <source>
        <dbReference type="ARBA" id="ARBA00010617"/>
    </source>
</evidence>
<name>A0A0N5CYJ9_THECL</name>
<reference evidence="12" key="1">
    <citation type="submission" date="2017-02" db="UniProtKB">
        <authorList>
            <consortium name="WormBaseParasite"/>
        </authorList>
    </citation>
    <scope>IDENTIFICATION</scope>
</reference>
<dbReference type="PROSITE" id="PS00086">
    <property type="entry name" value="CYTOCHROME_P450"/>
    <property type="match status" value="1"/>
</dbReference>
<dbReference type="PANTHER" id="PTHR24292:SF102">
    <property type="entry name" value="CYTOCHROME P450 FAMILY-RELATED"/>
    <property type="match status" value="1"/>
</dbReference>
<keyword evidence="7 9" id="KW-0503">Monooxygenase</keyword>
<dbReference type="EMBL" id="UYYF01004344">
    <property type="protein sequence ID" value="VDN02769.1"/>
    <property type="molecule type" value="Genomic_DNA"/>
</dbReference>
<dbReference type="Proteomes" id="UP000276776">
    <property type="component" value="Unassembled WGS sequence"/>
</dbReference>
<dbReference type="OrthoDB" id="2789670at2759"/>
<dbReference type="GO" id="GO:0020037">
    <property type="term" value="F:heme binding"/>
    <property type="evidence" value="ECO:0007669"/>
    <property type="project" value="InterPro"/>
</dbReference>
<dbReference type="InterPro" id="IPR036396">
    <property type="entry name" value="Cyt_P450_sf"/>
</dbReference>
<accession>A0A0N5CYJ9</accession>
<reference evidence="10 11" key="2">
    <citation type="submission" date="2018-11" db="EMBL/GenBank/DDBJ databases">
        <authorList>
            <consortium name="Pathogen Informatics"/>
        </authorList>
    </citation>
    <scope>NUCLEOTIDE SEQUENCE [LARGE SCALE GENOMIC DNA]</scope>
</reference>
<comment type="similarity">
    <text evidence="2 9">Belongs to the cytochrome P450 family.</text>
</comment>
<keyword evidence="3 8" id="KW-0349">Heme</keyword>
<dbReference type="InterPro" id="IPR050476">
    <property type="entry name" value="Insect_CytP450_Detox"/>
</dbReference>
<dbReference type="InterPro" id="IPR017972">
    <property type="entry name" value="Cyt_P450_CS"/>
</dbReference>
<dbReference type="PRINTS" id="PR00385">
    <property type="entry name" value="P450"/>
</dbReference>
<feature type="binding site" description="axial binding residue" evidence="8">
    <location>
        <position position="443"/>
    </location>
    <ligand>
        <name>heme</name>
        <dbReference type="ChEBI" id="CHEBI:30413"/>
    </ligand>
    <ligandPart>
        <name>Fe</name>
        <dbReference type="ChEBI" id="CHEBI:18248"/>
    </ligandPart>
</feature>
<dbReference type="Pfam" id="PF00067">
    <property type="entry name" value="p450"/>
    <property type="match status" value="1"/>
</dbReference>
<proteinExistence type="inferred from homology"/>
<evidence type="ECO:0000313" key="12">
    <source>
        <dbReference type="WBParaSite" id="TCLT_0000552601-mRNA-1"/>
    </source>
</evidence>
<evidence type="ECO:0000256" key="5">
    <source>
        <dbReference type="ARBA" id="ARBA00023002"/>
    </source>
</evidence>
<evidence type="ECO:0000256" key="6">
    <source>
        <dbReference type="ARBA" id="ARBA00023004"/>
    </source>
</evidence>
<organism evidence="12">
    <name type="scientific">Thelazia callipaeda</name>
    <name type="common">Oriental eyeworm</name>
    <name type="synonym">Parasitic nematode</name>
    <dbReference type="NCBI Taxonomy" id="103827"/>
    <lineage>
        <taxon>Eukaryota</taxon>
        <taxon>Metazoa</taxon>
        <taxon>Ecdysozoa</taxon>
        <taxon>Nematoda</taxon>
        <taxon>Chromadorea</taxon>
        <taxon>Rhabditida</taxon>
        <taxon>Spirurina</taxon>
        <taxon>Spiruromorpha</taxon>
        <taxon>Thelazioidea</taxon>
        <taxon>Thelaziidae</taxon>
        <taxon>Thelazia</taxon>
    </lineage>
</organism>
<dbReference type="OMA" id="CAYGHKE"/>
<dbReference type="Gene3D" id="1.10.630.10">
    <property type="entry name" value="Cytochrome P450"/>
    <property type="match status" value="1"/>
</dbReference>
<keyword evidence="11" id="KW-1185">Reference proteome</keyword>
<evidence type="ECO:0000256" key="4">
    <source>
        <dbReference type="ARBA" id="ARBA00022723"/>
    </source>
</evidence>
<evidence type="ECO:0000313" key="10">
    <source>
        <dbReference type="EMBL" id="VDN02769.1"/>
    </source>
</evidence>
<dbReference type="GO" id="GO:0005506">
    <property type="term" value="F:iron ion binding"/>
    <property type="evidence" value="ECO:0007669"/>
    <property type="project" value="InterPro"/>
</dbReference>
<keyword evidence="4 8" id="KW-0479">Metal-binding</keyword>
<evidence type="ECO:0000256" key="8">
    <source>
        <dbReference type="PIRSR" id="PIRSR602401-1"/>
    </source>
</evidence>
<evidence type="ECO:0000313" key="11">
    <source>
        <dbReference type="Proteomes" id="UP000276776"/>
    </source>
</evidence>
<evidence type="ECO:0000256" key="9">
    <source>
        <dbReference type="RuleBase" id="RU000461"/>
    </source>
</evidence>
<dbReference type="PRINTS" id="PR00463">
    <property type="entry name" value="EP450I"/>
</dbReference>
<gene>
    <name evidence="10" type="ORF">TCLT_LOCUS5515</name>
</gene>
<dbReference type="STRING" id="103827.A0A0N5CYJ9"/>
<comment type="cofactor">
    <cofactor evidence="1 8">
        <name>heme</name>
        <dbReference type="ChEBI" id="CHEBI:30413"/>
    </cofactor>
</comment>
<evidence type="ECO:0000256" key="1">
    <source>
        <dbReference type="ARBA" id="ARBA00001971"/>
    </source>
</evidence>
<dbReference type="InterPro" id="IPR002401">
    <property type="entry name" value="Cyt_P450_E_grp-I"/>
</dbReference>
<evidence type="ECO:0000256" key="7">
    <source>
        <dbReference type="ARBA" id="ARBA00023033"/>
    </source>
</evidence>